<comment type="caution">
    <text evidence="2">The sequence shown here is derived from an EMBL/GenBank/DDBJ whole genome shotgun (WGS) entry which is preliminary data.</text>
</comment>
<proteinExistence type="predicted"/>
<dbReference type="EMBL" id="SDMP01000017">
    <property type="protein sequence ID" value="RYR00503.1"/>
    <property type="molecule type" value="Genomic_DNA"/>
</dbReference>
<keyword evidence="1" id="KW-1133">Transmembrane helix</keyword>
<organism evidence="2 3">
    <name type="scientific">Arachis hypogaea</name>
    <name type="common">Peanut</name>
    <dbReference type="NCBI Taxonomy" id="3818"/>
    <lineage>
        <taxon>Eukaryota</taxon>
        <taxon>Viridiplantae</taxon>
        <taxon>Streptophyta</taxon>
        <taxon>Embryophyta</taxon>
        <taxon>Tracheophyta</taxon>
        <taxon>Spermatophyta</taxon>
        <taxon>Magnoliopsida</taxon>
        <taxon>eudicotyledons</taxon>
        <taxon>Gunneridae</taxon>
        <taxon>Pentapetalae</taxon>
        <taxon>rosids</taxon>
        <taxon>fabids</taxon>
        <taxon>Fabales</taxon>
        <taxon>Fabaceae</taxon>
        <taxon>Papilionoideae</taxon>
        <taxon>50 kb inversion clade</taxon>
        <taxon>dalbergioids sensu lato</taxon>
        <taxon>Dalbergieae</taxon>
        <taxon>Pterocarpus clade</taxon>
        <taxon>Arachis</taxon>
    </lineage>
</organism>
<keyword evidence="1" id="KW-0812">Transmembrane</keyword>
<dbReference type="Proteomes" id="UP000289738">
    <property type="component" value="Chromosome B07"/>
</dbReference>
<sequence length="123" mass="14304">MPATSTAVAREPNNAALRPTNLDSDGDHLLDFQDFMKLMTINNDDDLRKAFENVHVACGRRRTWRFHRHRQVSPRRVCNGCCSDLVLKAHMMTALPRLLHLTLILINDFFVLHYHWMFNSLGM</sequence>
<evidence type="ECO:0008006" key="4">
    <source>
        <dbReference type="Google" id="ProtNLM"/>
    </source>
</evidence>
<evidence type="ECO:0000313" key="2">
    <source>
        <dbReference type="EMBL" id="RYR00503.1"/>
    </source>
</evidence>
<reference evidence="2 3" key="1">
    <citation type="submission" date="2019-01" db="EMBL/GenBank/DDBJ databases">
        <title>Sequencing of cultivated peanut Arachis hypogaea provides insights into genome evolution and oil improvement.</title>
        <authorList>
            <person name="Chen X."/>
        </authorList>
    </citation>
    <scope>NUCLEOTIDE SEQUENCE [LARGE SCALE GENOMIC DNA]</scope>
    <source>
        <strain evidence="3">cv. Fuhuasheng</strain>
        <tissue evidence="2">Leaves</tissue>
    </source>
</reference>
<dbReference type="AlphaFoldDB" id="A0A444YEY8"/>
<dbReference type="PROSITE" id="PS00018">
    <property type="entry name" value="EF_HAND_1"/>
    <property type="match status" value="1"/>
</dbReference>
<name>A0A444YEY8_ARAHY</name>
<keyword evidence="3" id="KW-1185">Reference proteome</keyword>
<gene>
    <name evidence="2" type="ORF">Ahy_B07g088624</name>
</gene>
<dbReference type="InterPro" id="IPR018247">
    <property type="entry name" value="EF_Hand_1_Ca_BS"/>
</dbReference>
<keyword evidence="1" id="KW-0472">Membrane</keyword>
<accession>A0A444YEY8</accession>
<evidence type="ECO:0000313" key="3">
    <source>
        <dbReference type="Proteomes" id="UP000289738"/>
    </source>
</evidence>
<protein>
    <recommendedName>
        <fullName evidence="4">EF-hand domain-containing protein</fullName>
    </recommendedName>
</protein>
<evidence type="ECO:0000256" key="1">
    <source>
        <dbReference type="SAM" id="Phobius"/>
    </source>
</evidence>
<feature type="transmembrane region" description="Helical" evidence="1">
    <location>
        <begin position="98"/>
        <end position="116"/>
    </location>
</feature>